<protein>
    <submittedName>
        <fullName evidence="1">Uncharacterized protein</fullName>
    </submittedName>
</protein>
<dbReference type="STRING" id="861266.ARTSIC4J27_2632"/>
<proteinExistence type="predicted"/>
<evidence type="ECO:0000313" key="2">
    <source>
        <dbReference type="Proteomes" id="UP000035722"/>
    </source>
</evidence>
<organism evidence="1 2">
    <name type="scientific">Pseudarthrobacter siccitolerans</name>
    <dbReference type="NCBI Taxonomy" id="861266"/>
    <lineage>
        <taxon>Bacteria</taxon>
        <taxon>Bacillati</taxon>
        <taxon>Actinomycetota</taxon>
        <taxon>Actinomycetes</taxon>
        <taxon>Micrococcales</taxon>
        <taxon>Micrococcaceae</taxon>
        <taxon>Pseudarthrobacter</taxon>
    </lineage>
</organism>
<reference evidence="2" key="1">
    <citation type="journal article" date="2014" name="Genome Announc.">
        <title>Genome Sequence of Arthrobacter siccitolerans 4J27, a Xeroprotectant-Producing Desiccation-Tolerant Microorganism.</title>
        <authorList>
            <person name="Manzanera M."/>
            <person name="Santa-Cruz-Calvo L."/>
            <person name="Vilchez J.I."/>
            <person name="Garcia-Fontana C."/>
            <person name="Silva-Castro G.A."/>
            <person name="Calvo C."/>
            <person name="Gonzalez-Lopez J."/>
        </authorList>
    </citation>
    <scope>NUCLEOTIDE SEQUENCE [LARGE SCALE GENOMIC DNA]</scope>
    <source>
        <strain evidence="2">4J27</strain>
    </source>
</reference>
<dbReference type="Proteomes" id="UP000035722">
    <property type="component" value="Unassembled WGS sequence"/>
</dbReference>
<evidence type="ECO:0000313" key="1">
    <source>
        <dbReference type="EMBL" id="CCQ46662.1"/>
    </source>
</evidence>
<keyword evidence="2" id="KW-1185">Reference proteome</keyword>
<name>A0A024H440_9MICC</name>
<sequence>MQKVAKADDASGQQGFEPVNMLIRTHPPHFAPPHGAGSK</sequence>
<gene>
    <name evidence="1" type="ORF">ARTSIC4J27_2632</name>
</gene>
<dbReference type="EMBL" id="CAQI01000044">
    <property type="protein sequence ID" value="CCQ46662.1"/>
    <property type="molecule type" value="Genomic_DNA"/>
</dbReference>
<dbReference type="AlphaFoldDB" id="A0A024H440"/>
<accession>A0A024H440</accession>
<comment type="caution">
    <text evidence="1">The sequence shown here is derived from an EMBL/GenBank/DDBJ whole genome shotgun (WGS) entry which is preliminary data.</text>
</comment>